<dbReference type="AlphaFoldDB" id="A0A9P6F3E5"/>
<feature type="compositionally biased region" description="Low complexity" evidence="1">
    <location>
        <begin position="137"/>
        <end position="153"/>
    </location>
</feature>
<comment type="caution">
    <text evidence="2">The sequence shown here is derived from an EMBL/GenBank/DDBJ whole genome shotgun (WGS) entry which is preliminary data.</text>
</comment>
<evidence type="ECO:0000313" key="2">
    <source>
        <dbReference type="EMBL" id="KAF9542018.1"/>
    </source>
</evidence>
<dbReference type="PANTHER" id="PTHR20974">
    <property type="entry name" value="UPF0585 PROTEIN CG18661"/>
    <property type="match status" value="1"/>
</dbReference>
<name>A0A9P6F3E5_9FUNG</name>
<evidence type="ECO:0000313" key="3">
    <source>
        <dbReference type="Proteomes" id="UP000723463"/>
    </source>
</evidence>
<protein>
    <submittedName>
        <fullName evidence="2">Uncharacterized protein</fullName>
    </submittedName>
</protein>
<sequence>MSSRGRLGIKTGLLSLLGSQPEVTCQLTEYDHPLFSSIHAYTADLPVNNRVKTPLELNATKTEHWHAVSNAAIGSAGSDLVITTNVFHIASRTVASGVFNQNLRGCDPLWGVRNIEEIQKVAETEPQLSLGKIRDIPSTTTSSSSSTPAASFK</sequence>
<dbReference type="PANTHER" id="PTHR20974:SF0">
    <property type="entry name" value="UPF0585 PROTEIN CG18661"/>
    <property type="match status" value="1"/>
</dbReference>
<dbReference type="Pfam" id="PF06080">
    <property type="entry name" value="DUF938"/>
    <property type="match status" value="1"/>
</dbReference>
<organism evidence="2 3">
    <name type="scientific">Mortierella hygrophila</name>
    <dbReference type="NCBI Taxonomy" id="979708"/>
    <lineage>
        <taxon>Eukaryota</taxon>
        <taxon>Fungi</taxon>
        <taxon>Fungi incertae sedis</taxon>
        <taxon>Mucoromycota</taxon>
        <taxon>Mortierellomycotina</taxon>
        <taxon>Mortierellomycetes</taxon>
        <taxon>Mortierellales</taxon>
        <taxon>Mortierellaceae</taxon>
        <taxon>Mortierella</taxon>
    </lineage>
</organism>
<dbReference type="InterPro" id="IPR010342">
    <property type="entry name" value="DUF938"/>
</dbReference>
<proteinExistence type="predicted"/>
<evidence type="ECO:0000256" key="1">
    <source>
        <dbReference type="SAM" id="MobiDB-lite"/>
    </source>
</evidence>
<reference evidence="2" key="1">
    <citation type="journal article" date="2020" name="Fungal Divers.">
        <title>Resolving the Mortierellaceae phylogeny through synthesis of multi-gene phylogenetics and phylogenomics.</title>
        <authorList>
            <person name="Vandepol N."/>
            <person name="Liber J."/>
            <person name="Desiro A."/>
            <person name="Na H."/>
            <person name="Kennedy M."/>
            <person name="Barry K."/>
            <person name="Grigoriev I.V."/>
            <person name="Miller A.N."/>
            <person name="O'Donnell K."/>
            <person name="Stajich J.E."/>
            <person name="Bonito G."/>
        </authorList>
    </citation>
    <scope>NUCLEOTIDE SEQUENCE</scope>
    <source>
        <strain evidence="2">NRRL 2591</strain>
    </source>
</reference>
<gene>
    <name evidence="2" type="ORF">EC957_002380</name>
</gene>
<keyword evidence="3" id="KW-1185">Reference proteome</keyword>
<dbReference type="EMBL" id="JAAAXW010000149">
    <property type="protein sequence ID" value="KAF9542018.1"/>
    <property type="molecule type" value="Genomic_DNA"/>
</dbReference>
<feature type="region of interest" description="Disordered" evidence="1">
    <location>
        <begin position="132"/>
        <end position="153"/>
    </location>
</feature>
<accession>A0A9P6F3E5</accession>
<dbReference type="Proteomes" id="UP000723463">
    <property type="component" value="Unassembled WGS sequence"/>
</dbReference>